<keyword evidence="3 9" id="KW-0347">Helicase</keyword>
<feature type="binding site" evidence="9">
    <location>
        <begin position="330"/>
        <end position="337"/>
    </location>
    <ligand>
        <name>ATP</name>
        <dbReference type="ChEBI" id="CHEBI:30616"/>
    </ligand>
</feature>
<evidence type="ECO:0000313" key="12">
    <source>
        <dbReference type="EMBL" id="NYS68916.1"/>
    </source>
</evidence>
<reference evidence="12 13" key="1">
    <citation type="submission" date="2020-07" db="EMBL/GenBank/DDBJ databases">
        <title>MOT database genomes.</title>
        <authorList>
            <person name="Joseph S."/>
            <person name="Aduse-Opoku J."/>
            <person name="Hashim A."/>
            <person name="Wade W."/>
            <person name="Curtis M."/>
        </authorList>
    </citation>
    <scope>NUCLEOTIDE SEQUENCE [LARGE SCALE GENOMIC DNA]</scope>
    <source>
        <strain evidence="12 13">WMus004</strain>
    </source>
</reference>
<dbReference type="Gene3D" id="3.40.50.300">
    <property type="entry name" value="P-loop containing nucleotide triphosphate hydrolases"/>
    <property type="match status" value="2"/>
</dbReference>
<dbReference type="PANTHER" id="PTHR11070">
    <property type="entry name" value="UVRD / RECB / PCRA DNA HELICASE FAMILY MEMBER"/>
    <property type="match status" value="1"/>
</dbReference>
<feature type="domain" description="UvrD-like helicase ATP-binding" evidence="11">
    <location>
        <begin position="309"/>
        <end position="645"/>
    </location>
</feature>
<dbReference type="PANTHER" id="PTHR11070:SF45">
    <property type="entry name" value="DNA 3'-5' HELICASE"/>
    <property type="match status" value="1"/>
</dbReference>
<dbReference type="SUPFAM" id="SSF52540">
    <property type="entry name" value="P-loop containing nucleoside triphosphate hydrolases"/>
    <property type="match status" value="1"/>
</dbReference>
<comment type="catalytic activity">
    <reaction evidence="8">
        <text>ATP + H2O = ADP + phosphate + H(+)</text>
        <dbReference type="Rhea" id="RHEA:13065"/>
        <dbReference type="ChEBI" id="CHEBI:15377"/>
        <dbReference type="ChEBI" id="CHEBI:15378"/>
        <dbReference type="ChEBI" id="CHEBI:30616"/>
        <dbReference type="ChEBI" id="CHEBI:43474"/>
        <dbReference type="ChEBI" id="CHEBI:456216"/>
        <dbReference type="EC" id="5.6.2.4"/>
    </reaction>
</comment>
<organism evidence="12 13">
    <name type="scientific">Actinomyces bowdenii</name>
    <dbReference type="NCBI Taxonomy" id="131109"/>
    <lineage>
        <taxon>Bacteria</taxon>
        <taxon>Bacillati</taxon>
        <taxon>Actinomycetota</taxon>
        <taxon>Actinomycetes</taxon>
        <taxon>Actinomycetales</taxon>
        <taxon>Actinomycetaceae</taxon>
        <taxon>Actinomyces</taxon>
    </lineage>
</organism>
<dbReference type="GO" id="GO:0016787">
    <property type="term" value="F:hydrolase activity"/>
    <property type="evidence" value="ECO:0007669"/>
    <property type="project" value="UniProtKB-UniRule"/>
</dbReference>
<keyword evidence="5" id="KW-0413">Isomerase</keyword>
<dbReference type="InterPro" id="IPR027417">
    <property type="entry name" value="P-loop_NTPase"/>
</dbReference>
<evidence type="ECO:0000256" key="8">
    <source>
        <dbReference type="ARBA" id="ARBA00048988"/>
    </source>
</evidence>
<dbReference type="AlphaFoldDB" id="A0A853EM88"/>
<dbReference type="EC" id="5.6.2.4" evidence="7"/>
<evidence type="ECO:0000256" key="10">
    <source>
        <dbReference type="SAM" id="MobiDB-lite"/>
    </source>
</evidence>
<keyword evidence="2 9" id="KW-0378">Hydrolase</keyword>
<feature type="region of interest" description="Disordered" evidence="10">
    <location>
        <begin position="356"/>
        <end position="393"/>
    </location>
</feature>
<gene>
    <name evidence="12" type="ORF">HZZ05_05200</name>
</gene>
<comment type="caution">
    <text evidence="12">The sequence shown here is derived from an EMBL/GenBank/DDBJ whole genome shotgun (WGS) entry which is preliminary data.</text>
</comment>
<dbReference type="PROSITE" id="PS51198">
    <property type="entry name" value="UVRD_HELICASE_ATP_BIND"/>
    <property type="match status" value="1"/>
</dbReference>
<dbReference type="GO" id="GO:0003677">
    <property type="term" value="F:DNA binding"/>
    <property type="evidence" value="ECO:0007669"/>
    <property type="project" value="InterPro"/>
</dbReference>
<evidence type="ECO:0000256" key="3">
    <source>
        <dbReference type="ARBA" id="ARBA00022806"/>
    </source>
</evidence>
<evidence type="ECO:0000256" key="2">
    <source>
        <dbReference type="ARBA" id="ARBA00022801"/>
    </source>
</evidence>
<feature type="compositionally biased region" description="Basic and acidic residues" evidence="10">
    <location>
        <begin position="134"/>
        <end position="152"/>
    </location>
</feature>
<dbReference type="Pfam" id="PF13361">
    <property type="entry name" value="UvrD_C"/>
    <property type="match status" value="1"/>
</dbReference>
<protein>
    <recommendedName>
        <fullName evidence="7">DNA 3'-5' helicase</fullName>
        <ecNumber evidence="7">5.6.2.4</ecNumber>
    </recommendedName>
</protein>
<dbReference type="InterPro" id="IPR014016">
    <property type="entry name" value="UvrD-like_ATP-bd"/>
</dbReference>
<dbReference type="InterPro" id="IPR014017">
    <property type="entry name" value="DNA_helicase_UvrD-like_C"/>
</dbReference>
<dbReference type="Pfam" id="PF00580">
    <property type="entry name" value="UvrD-helicase"/>
    <property type="match status" value="1"/>
</dbReference>
<dbReference type="InterPro" id="IPR000212">
    <property type="entry name" value="DNA_helicase_UvrD/REP"/>
</dbReference>
<sequence>MGPFLSKLAKSDATSGLHIEPIQGTSDPRVRTARVDHFYRAVLFQIGQGPEAVYVLHGVWPHDDAIAEAKRVTLKVNPRNGVTEVTQMTESMLASQAEVEEAQRRAQERLAAAQHEAREIAEQAARLEQANAQARHDITHRARTPQDAERTGARQAGVGSPTDAAIHSAGAAEAYQQAAVAPRDLPPRWPEGVSVEALRDELGIDVGLAAAALSAERESQLLDLAATAQVPWHGEALLSLATGSSVEEVRADYGLQAPAEVDSQEQSEDEALLAGLRTPAARSTFTWAENDEHLRKAIEHLSFQQWQLFLHPQQRTLVEWDVAGPIRISGGAGTGKTVVAVHRAAWLARGKQGIPVSSGTAAKAGRPGAGTAGARHKRGATMALPGTGGPEGRPRILLTTFTRNLAEDLKRQVSQLDPGLGLAAHLEEPGILVGGLDALATTVLQRAGDAIADTAEEVLGRRRTRVLAQARGEVWRDVLAVAGDELPPQLSSADFLAAEYELVILPQRITRLDTYLRVRRPGRGVALDRATRAKVWKAIETYRDRAVSLDITTFPERLALAAAWLDRRAAAGAGRLFDHVIVDEAQDLSPAHLQLLRALVEEGPNDIFLTEDSHQRIYGKKLTLSHYGIQVRGRSRRLTRNYRTTRQNLDAAFRILDPGSYEDMEGQPEEHRYLSPRSGPQPQLLPAADRAEELDRAAVLLRRWLEEDEGLTEAAPETIAVLVRERNQRDAVVNGLAGRNLEVRAVDREAAGRGRPVVMTMHRAKGLEFRKVLLFDVSAASIPRSLRDQSYSPADRADAELRERSLLYVAATRARDQLAISWNGQASPLLEELAPQAT</sequence>
<evidence type="ECO:0000256" key="5">
    <source>
        <dbReference type="ARBA" id="ARBA00023235"/>
    </source>
</evidence>
<dbReference type="Proteomes" id="UP000572528">
    <property type="component" value="Unassembled WGS sequence"/>
</dbReference>
<evidence type="ECO:0000256" key="1">
    <source>
        <dbReference type="ARBA" id="ARBA00022741"/>
    </source>
</evidence>
<evidence type="ECO:0000259" key="11">
    <source>
        <dbReference type="PROSITE" id="PS51198"/>
    </source>
</evidence>
<feature type="region of interest" description="Disordered" evidence="10">
    <location>
        <begin position="130"/>
        <end position="162"/>
    </location>
</feature>
<accession>A0A853EM88</accession>
<keyword evidence="4 9" id="KW-0067">ATP-binding</keyword>
<comment type="catalytic activity">
    <reaction evidence="6">
        <text>Couples ATP hydrolysis with the unwinding of duplex DNA by translocating in the 3'-5' direction.</text>
        <dbReference type="EC" id="5.6.2.4"/>
    </reaction>
</comment>
<evidence type="ECO:0000313" key="13">
    <source>
        <dbReference type="Proteomes" id="UP000572528"/>
    </source>
</evidence>
<proteinExistence type="predicted"/>
<dbReference type="GO" id="GO:0000725">
    <property type="term" value="P:recombinational repair"/>
    <property type="evidence" value="ECO:0007669"/>
    <property type="project" value="TreeGrafter"/>
</dbReference>
<keyword evidence="1 9" id="KW-0547">Nucleotide-binding</keyword>
<dbReference type="GO" id="GO:0005829">
    <property type="term" value="C:cytosol"/>
    <property type="evidence" value="ECO:0007669"/>
    <property type="project" value="TreeGrafter"/>
</dbReference>
<dbReference type="GO" id="GO:0005524">
    <property type="term" value="F:ATP binding"/>
    <property type="evidence" value="ECO:0007669"/>
    <property type="project" value="UniProtKB-UniRule"/>
</dbReference>
<name>A0A853EM88_9ACTO</name>
<evidence type="ECO:0000256" key="9">
    <source>
        <dbReference type="PROSITE-ProRule" id="PRU00560"/>
    </source>
</evidence>
<dbReference type="GO" id="GO:0043138">
    <property type="term" value="F:3'-5' DNA helicase activity"/>
    <property type="evidence" value="ECO:0007669"/>
    <property type="project" value="UniProtKB-EC"/>
</dbReference>
<evidence type="ECO:0000256" key="6">
    <source>
        <dbReference type="ARBA" id="ARBA00034617"/>
    </source>
</evidence>
<evidence type="ECO:0000256" key="4">
    <source>
        <dbReference type="ARBA" id="ARBA00022840"/>
    </source>
</evidence>
<evidence type="ECO:0000256" key="7">
    <source>
        <dbReference type="ARBA" id="ARBA00034808"/>
    </source>
</evidence>
<dbReference type="EMBL" id="JACBXV010000048">
    <property type="protein sequence ID" value="NYS68916.1"/>
    <property type="molecule type" value="Genomic_DNA"/>
</dbReference>